<dbReference type="InterPro" id="IPR006984">
    <property type="entry name" value="Fcf1/UTP23"/>
</dbReference>
<dbReference type="Proteomes" id="UP000694255">
    <property type="component" value="Unassembled WGS sequence"/>
</dbReference>
<proteinExistence type="inferred from homology"/>
<dbReference type="GO" id="GO:0032040">
    <property type="term" value="C:small-subunit processome"/>
    <property type="evidence" value="ECO:0007669"/>
    <property type="project" value="InterPro"/>
</dbReference>
<feature type="region of interest" description="Disordered" evidence="8">
    <location>
        <begin position="171"/>
        <end position="281"/>
    </location>
</feature>
<evidence type="ECO:0000256" key="7">
    <source>
        <dbReference type="ARBA" id="ARBA00076388"/>
    </source>
</evidence>
<organism evidence="10 11">
    <name type="scientific">[Candida] subhashii</name>
    <dbReference type="NCBI Taxonomy" id="561895"/>
    <lineage>
        <taxon>Eukaryota</taxon>
        <taxon>Fungi</taxon>
        <taxon>Dikarya</taxon>
        <taxon>Ascomycota</taxon>
        <taxon>Saccharomycotina</taxon>
        <taxon>Pichiomycetes</taxon>
        <taxon>Debaryomycetaceae</taxon>
        <taxon>Spathaspora</taxon>
    </lineage>
</organism>
<comment type="subcellular location">
    <subcellularLocation>
        <location evidence="1">Nucleus</location>
        <location evidence="1">Nucleolus</location>
    </subcellularLocation>
</comment>
<comment type="caution">
    <text evidence="10">The sequence shown here is derived from an EMBL/GenBank/DDBJ whole genome shotgun (WGS) entry which is preliminary data.</text>
</comment>
<accession>A0A8J5UW92</accession>
<feature type="compositionally biased region" description="Basic and acidic residues" evidence="8">
    <location>
        <begin position="171"/>
        <end position="197"/>
    </location>
</feature>
<dbReference type="CDD" id="cd09865">
    <property type="entry name" value="PIN_ScUtp23p-like"/>
    <property type="match status" value="1"/>
</dbReference>
<keyword evidence="3" id="KW-0698">rRNA processing</keyword>
<dbReference type="InterPro" id="IPR057776">
    <property type="entry name" value="UTP23_sensor"/>
</dbReference>
<evidence type="ECO:0000256" key="2">
    <source>
        <dbReference type="ARBA" id="ARBA00022517"/>
    </source>
</evidence>
<protein>
    <recommendedName>
        <fullName evidence="7">U three protein 23</fullName>
    </recommendedName>
</protein>
<keyword evidence="4" id="KW-0539">Nucleus</keyword>
<comment type="function">
    <text evidence="5">Involved in rRNA-processing and ribosome biogenesis.</text>
</comment>
<dbReference type="PANTHER" id="PTHR12416">
    <property type="entry name" value="RRNA-PROCESSING PROTEIN UTP23 HOMOLOG"/>
    <property type="match status" value="1"/>
</dbReference>
<dbReference type="GeneID" id="73470464"/>
<dbReference type="FunFam" id="3.40.50.1010:FF:000006">
    <property type="entry name" value="rRNA-processing protein UTP23 homolog"/>
    <property type="match status" value="1"/>
</dbReference>
<gene>
    <name evidence="10" type="ORF">J8A68_003664</name>
</gene>
<dbReference type="EMBL" id="JAGSYN010000161">
    <property type="protein sequence ID" value="KAG7662810.1"/>
    <property type="molecule type" value="Genomic_DNA"/>
</dbReference>
<evidence type="ECO:0000256" key="8">
    <source>
        <dbReference type="SAM" id="MobiDB-lite"/>
    </source>
</evidence>
<dbReference type="Pfam" id="PF24779">
    <property type="entry name" value="UTP23_sensor"/>
    <property type="match status" value="1"/>
</dbReference>
<evidence type="ECO:0000256" key="1">
    <source>
        <dbReference type="ARBA" id="ARBA00004604"/>
    </source>
</evidence>
<name>A0A8J5UW92_9ASCO</name>
<dbReference type="AlphaFoldDB" id="A0A8J5UW92"/>
<evidence type="ECO:0000256" key="4">
    <source>
        <dbReference type="ARBA" id="ARBA00023242"/>
    </source>
</evidence>
<dbReference type="RefSeq" id="XP_049263043.1">
    <property type="nucleotide sequence ID" value="XM_049407542.1"/>
</dbReference>
<reference evidence="10 11" key="1">
    <citation type="journal article" date="2021" name="DNA Res.">
        <title>Genome analysis of Candida subhashii reveals its hybrid nature and dual mitochondrial genome conformations.</title>
        <authorList>
            <person name="Mixao V."/>
            <person name="Hegedusova E."/>
            <person name="Saus E."/>
            <person name="Pryszcz L.P."/>
            <person name="Cillingova A."/>
            <person name="Nosek J."/>
            <person name="Gabaldon T."/>
        </authorList>
    </citation>
    <scope>NUCLEOTIDE SEQUENCE [LARGE SCALE GENOMIC DNA]</scope>
    <source>
        <strain evidence="10 11">CBS 10753</strain>
    </source>
</reference>
<evidence type="ECO:0000313" key="10">
    <source>
        <dbReference type="EMBL" id="KAG7662810.1"/>
    </source>
</evidence>
<keyword evidence="11" id="KW-1185">Reference proteome</keyword>
<dbReference type="GO" id="GO:0006364">
    <property type="term" value="P:rRNA processing"/>
    <property type="evidence" value="ECO:0007669"/>
    <property type="project" value="UniProtKB-KW"/>
</dbReference>
<dbReference type="Pfam" id="PF04900">
    <property type="entry name" value="Fcf1"/>
    <property type="match status" value="1"/>
</dbReference>
<comment type="similarity">
    <text evidence="6">Belongs to the UTP23/FCF1 family. UTP23 subfamily.</text>
</comment>
<evidence type="ECO:0000313" key="11">
    <source>
        <dbReference type="Proteomes" id="UP000694255"/>
    </source>
</evidence>
<evidence type="ECO:0000256" key="3">
    <source>
        <dbReference type="ARBA" id="ARBA00022552"/>
    </source>
</evidence>
<dbReference type="OrthoDB" id="25675at2759"/>
<evidence type="ECO:0000259" key="9">
    <source>
        <dbReference type="Pfam" id="PF24779"/>
    </source>
</evidence>
<feature type="domain" description="UTP23 sensor motif region" evidence="9">
    <location>
        <begin position="198"/>
        <end position="216"/>
    </location>
</feature>
<keyword evidence="2" id="KW-0690">Ribosome biogenesis</keyword>
<feature type="compositionally biased region" description="Basic and acidic residues" evidence="8">
    <location>
        <begin position="251"/>
        <end position="281"/>
    </location>
</feature>
<evidence type="ECO:0000256" key="6">
    <source>
        <dbReference type="ARBA" id="ARBA00038503"/>
    </source>
</evidence>
<sequence length="281" mass="32397">MRQKRAKAYKKQMNVYLHAFKFREPFQLIVDNEMVINCDQASYDIIKGFNRTIQAESKPMITQCCIQALYDTKNQRAIDTAKTFERRRCNHREAIDPHDCIESIVNIKGENKHRYVVATQNLPLRKKLRKIPGIPLIFMNRSVMVMEPMSDATAEYSRKYEEKKLTGGLNDAKRAGVINKEEEKPKEDKQTDGGEPPKKKRKGPKGPNPLSVKKKKTGPTEPVKEETKKSNRRRKHKKASANDEEAQDTPSTDKNEVREKEASQDVQEHSAEQRTEADDTQ</sequence>
<feature type="compositionally biased region" description="Basic residues" evidence="8">
    <location>
        <begin position="230"/>
        <end position="239"/>
    </location>
</feature>
<evidence type="ECO:0000256" key="5">
    <source>
        <dbReference type="ARBA" id="ARBA00037300"/>
    </source>
</evidence>